<dbReference type="KEGG" id="ncs:NCAS_0A06330"/>
<dbReference type="GeneID" id="96900672"/>
<dbReference type="AlphaFoldDB" id="G0V6U5"/>
<evidence type="ECO:0000256" key="2">
    <source>
        <dbReference type="SAM" id="Phobius"/>
    </source>
</evidence>
<gene>
    <name evidence="3" type="primary">NCAS0A06330</name>
    <name evidence="3" type="ordered locus">NCAS_0A06330</name>
</gene>
<accession>G0V6U5</accession>
<protein>
    <submittedName>
        <fullName evidence="3">Uncharacterized protein</fullName>
    </submittedName>
</protein>
<reference evidence="3 4" key="1">
    <citation type="journal article" date="2011" name="Proc. Natl. Acad. Sci. U.S.A.">
        <title>Evolutionary erosion of yeast sex chromosomes by mating-type switching accidents.</title>
        <authorList>
            <person name="Gordon J.L."/>
            <person name="Armisen D."/>
            <person name="Proux-Wera E."/>
            <person name="Oheigeartaigh S.S."/>
            <person name="Byrne K.P."/>
            <person name="Wolfe K.H."/>
        </authorList>
    </citation>
    <scope>NUCLEOTIDE SEQUENCE [LARGE SCALE GENOMIC DNA]</scope>
    <source>
        <strain evidence="4">ATCC 76901 / BCRC 22586 / CBS 4309 / NBRC 1992 / NRRL Y-12630</strain>
    </source>
</reference>
<dbReference type="HOGENOM" id="CLU_869201_0_0_1"/>
<dbReference type="Proteomes" id="UP000001640">
    <property type="component" value="Chromosome 1"/>
</dbReference>
<feature type="compositionally biased region" description="Basic and acidic residues" evidence="1">
    <location>
        <begin position="177"/>
        <end position="199"/>
    </location>
</feature>
<feature type="compositionally biased region" description="Low complexity" evidence="1">
    <location>
        <begin position="319"/>
        <end position="334"/>
    </location>
</feature>
<dbReference type="eggNOG" id="ENOG502S8G9">
    <property type="taxonomic scope" value="Eukaryota"/>
</dbReference>
<name>G0V6U5_NAUCA</name>
<feature type="compositionally biased region" description="Polar residues" evidence="1">
    <location>
        <begin position="342"/>
        <end position="354"/>
    </location>
</feature>
<evidence type="ECO:0000256" key="1">
    <source>
        <dbReference type="SAM" id="MobiDB-lite"/>
    </source>
</evidence>
<evidence type="ECO:0000313" key="4">
    <source>
        <dbReference type="Proteomes" id="UP000001640"/>
    </source>
</evidence>
<dbReference type="OrthoDB" id="4053752at2759"/>
<sequence>MTRPPVMQTAFSLTGSIAIVKSIERLCRAHLPENWISQKNFEDSELVEVLQDISNAFSFHENVNFDESIDNLTWKKVGLFILQEILNLDIKISLGILLLLLLLPLLGVLLHAEITDDRNDDMEPQMLRHYDPAERALLQFGKNHSEPVLVKDHINRGSVSSNRNTRKNTKKAVVKRQNIDKPQEEEETKGKEDLTKEGKIVSYIQEEDISDFKEESNLNSDESPSPVGFKPSKPEEEIVQTGESIQDVDNIDNAEEEAIKNNETSDSLLVEHTDVTGFESSDNRLENTMNFPEEVPDLVEAQTVIADASSQFPPDKSSDSLPSIHDSISSHSNSAQLHVHPSKTTNLEGKVTNEQVFSQPFVVSK</sequence>
<dbReference type="STRING" id="1064592.G0V6U5"/>
<dbReference type="EMBL" id="HE576752">
    <property type="protein sequence ID" value="CCC67191.1"/>
    <property type="molecule type" value="Genomic_DNA"/>
</dbReference>
<dbReference type="RefSeq" id="XP_003673574.1">
    <property type="nucleotide sequence ID" value="XM_003673526.1"/>
</dbReference>
<dbReference type="OMA" id="EDNDIHP"/>
<feature type="compositionally biased region" description="Basic residues" evidence="1">
    <location>
        <begin position="164"/>
        <end position="174"/>
    </location>
</feature>
<dbReference type="InParanoid" id="G0V6U5"/>
<keyword evidence="2" id="KW-1133">Transmembrane helix</keyword>
<dbReference type="FunCoup" id="G0V6U5">
    <property type="interactions" value="30"/>
</dbReference>
<reference key="2">
    <citation type="submission" date="2011-08" db="EMBL/GenBank/DDBJ databases">
        <title>Genome sequence of Naumovozyma castellii.</title>
        <authorList>
            <person name="Gordon J.L."/>
            <person name="Armisen D."/>
            <person name="Proux-Wera E."/>
            <person name="OhEigeartaigh S.S."/>
            <person name="Byrne K.P."/>
            <person name="Wolfe K.H."/>
        </authorList>
    </citation>
    <scope>NUCLEOTIDE SEQUENCE</scope>
    <source>
        <strain>Type strain:CBS 4309</strain>
    </source>
</reference>
<proteinExistence type="predicted"/>
<feature type="transmembrane region" description="Helical" evidence="2">
    <location>
        <begin position="92"/>
        <end position="112"/>
    </location>
</feature>
<organism evidence="3 4">
    <name type="scientific">Naumovozyma castellii</name>
    <name type="common">Yeast</name>
    <name type="synonym">Saccharomyces castellii</name>
    <dbReference type="NCBI Taxonomy" id="27288"/>
    <lineage>
        <taxon>Eukaryota</taxon>
        <taxon>Fungi</taxon>
        <taxon>Dikarya</taxon>
        <taxon>Ascomycota</taxon>
        <taxon>Saccharomycotina</taxon>
        <taxon>Saccharomycetes</taxon>
        <taxon>Saccharomycetales</taxon>
        <taxon>Saccharomycetaceae</taxon>
        <taxon>Naumovozyma</taxon>
    </lineage>
</organism>
<keyword evidence="4" id="KW-1185">Reference proteome</keyword>
<evidence type="ECO:0000313" key="3">
    <source>
        <dbReference type="EMBL" id="CCC67191.1"/>
    </source>
</evidence>
<keyword evidence="2" id="KW-0812">Transmembrane</keyword>
<feature type="region of interest" description="Disordered" evidence="1">
    <location>
        <begin position="151"/>
        <end position="243"/>
    </location>
</feature>
<feature type="region of interest" description="Disordered" evidence="1">
    <location>
        <begin position="307"/>
        <end position="354"/>
    </location>
</feature>
<keyword evidence="2" id="KW-0472">Membrane</keyword>